<sequence>MSSSSTASSPLPHLRFILPITILTEIPSRSSSRTSSTPATLEDPHFAVARLSLAVAQRVDDYDADEDDDIHQLVERLQAEKNHLRWTGRGDGGEVSSSTNDIFLVPVSILLPIRQAGPFVGTYQHPPSAAPGFLYAP</sequence>
<name>A0AAE0PLQ7_SORBR</name>
<reference evidence="1" key="1">
    <citation type="journal article" date="2023" name="Mol. Phylogenet. Evol.">
        <title>Genome-scale phylogeny and comparative genomics of the fungal order Sordariales.</title>
        <authorList>
            <person name="Hensen N."/>
            <person name="Bonometti L."/>
            <person name="Westerberg I."/>
            <person name="Brannstrom I.O."/>
            <person name="Guillou S."/>
            <person name="Cros-Aarteil S."/>
            <person name="Calhoun S."/>
            <person name="Haridas S."/>
            <person name="Kuo A."/>
            <person name="Mondo S."/>
            <person name="Pangilinan J."/>
            <person name="Riley R."/>
            <person name="LaButti K."/>
            <person name="Andreopoulos B."/>
            <person name="Lipzen A."/>
            <person name="Chen C."/>
            <person name="Yan M."/>
            <person name="Daum C."/>
            <person name="Ng V."/>
            <person name="Clum A."/>
            <person name="Steindorff A."/>
            <person name="Ohm R.A."/>
            <person name="Martin F."/>
            <person name="Silar P."/>
            <person name="Natvig D.O."/>
            <person name="Lalanne C."/>
            <person name="Gautier V."/>
            <person name="Ament-Velasquez S.L."/>
            <person name="Kruys A."/>
            <person name="Hutchinson M.I."/>
            <person name="Powell A.J."/>
            <person name="Barry K."/>
            <person name="Miller A.N."/>
            <person name="Grigoriev I.V."/>
            <person name="Debuchy R."/>
            <person name="Gladieux P."/>
            <person name="Hiltunen Thoren M."/>
            <person name="Johannesson H."/>
        </authorList>
    </citation>
    <scope>NUCLEOTIDE SEQUENCE</scope>
    <source>
        <strain evidence="1">FGSC 1904</strain>
    </source>
</reference>
<reference evidence="1" key="2">
    <citation type="submission" date="2023-07" db="EMBL/GenBank/DDBJ databases">
        <authorList>
            <consortium name="Lawrence Berkeley National Laboratory"/>
            <person name="Haridas S."/>
            <person name="Hensen N."/>
            <person name="Bonometti L."/>
            <person name="Westerberg I."/>
            <person name="Brannstrom I.O."/>
            <person name="Guillou S."/>
            <person name="Cros-Aarteil S."/>
            <person name="Calhoun S."/>
            <person name="Kuo A."/>
            <person name="Mondo S."/>
            <person name="Pangilinan J."/>
            <person name="Riley R."/>
            <person name="LaButti K."/>
            <person name="Andreopoulos B."/>
            <person name="Lipzen A."/>
            <person name="Chen C."/>
            <person name="Yanf M."/>
            <person name="Daum C."/>
            <person name="Ng V."/>
            <person name="Clum A."/>
            <person name="Steindorff A."/>
            <person name="Ohm R."/>
            <person name="Martin F."/>
            <person name="Silar P."/>
            <person name="Natvig D."/>
            <person name="Lalanne C."/>
            <person name="Gautier V."/>
            <person name="Ament-velasquez S.L."/>
            <person name="Kruys A."/>
            <person name="Hutchinson M.I."/>
            <person name="Powell A.J."/>
            <person name="Barry K."/>
            <person name="Miller A.N."/>
            <person name="Grigoriev I.V."/>
            <person name="Debuchy R."/>
            <person name="Gladieux P."/>
            <person name="Thoren M.H."/>
            <person name="Johannesson H."/>
        </authorList>
    </citation>
    <scope>NUCLEOTIDE SEQUENCE</scope>
    <source>
        <strain evidence="1">FGSC 1904</strain>
    </source>
</reference>
<gene>
    <name evidence="1" type="ORF">B0T20DRAFT_389810</name>
</gene>
<evidence type="ECO:0000313" key="2">
    <source>
        <dbReference type="Proteomes" id="UP001281003"/>
    </source>
</evidence>
<keyword evidence="2" id="KW-1185">Reference proteome</keyword>
<dbReference type="Proteomes" id="UP001281003">
    <property type="component" value="Unassembled WGS sequence"/>
</dbReference>
<organism evidence="1 2">
    <name type="scientific">Sordaria brevicollis</name>
    <dbReference type="NCBI Taxonomy" id="83679"/>
    <lineage>
        <taxon>Eukaryota</taxon>
        <taxon>Fungi</taxon>
        <taxon>Dikarya</taxon>
        <taxon>Ascomycota</taxon>
        <taxon>Pezizomycotina</taxon>
        <taxon>Sordariomycetes</taxon>
        <taxon>Sordariomycetidae</taxon>
        <taxon>Sordariales</taxon>
        <taxon>Sordariaceae</taxon>
        <taxon>Sordaria</taxon>
    </lineage>
</organism>
<evidence type="ECO:0000313" key="1">
    <source>
        <dbReference type="EMBL" id="KAK3401880.1"/>
    </source>
</evidence>
<proteinExistence type="predicted"/>
<accession>A0AAE0PLQ7</accession>
<comment type="caution">
    <text evidence="1">The sequence shown here is derived from an EMBL/GenBank/DDBJ whole genome shotgun (WGS) entry which is preliminary data.</text>
</comment>
<dbReference type="AlphaFoldDB" id="A0AAE0PLQ7"/>
<dbReference type="EMBL" id="JAUTDP010000002">
    <property type="protein sequence ID" value="KAK3401880.1"/>
    <property type="molecule type" value="Genomic_DNA"/>
</dbReference>
<protein>
    <submittedName>
        <fullName evidence="1">Uncharacterized protein</fullName>
    </submittedName>
</protein>